<keyword evidence="5" id="KW-0812">Transmembrane</keyword>
<comment type="similarity">
    <text evidence="2">Belongs to the glycosyl hydrolase 20 family.</text>
</comment>
<keyword evidence="4" id="KW-0378">Hydrolase</keyword>
<evidence type="ECO:0000259" key="6">
    <source>
        <dbReference type="Pfam" id="PF00728"/>
    </source>
</evidence>
<evidence type="ECO:0000256" key="2">
    <source>
        <dbReference type="ARBA" id="ARBA00006285"/>
    </source>
</evidence>
<evidence type="ECO:0000313" key="8">
    <source>
        <dbReference type="Proteomes" id="UP001153292"/>
    </source>
</evidence>
<sequence length="552" mass="64756">MTNLILRFSAIKTKFFALTVFALSLYILFIYLLSEKFYFANKKLPLSSVELPNVVVHIDLKGTPLKLTYLESLFPLMRRYGVNGLLMEYEDMFPYEGNLANLSAEYCYSRVELKKFLRKAKQSGFEIIPLIQTFGHLEYALKLAEFQHLREDPLYPDSICPSKIESLLFLEELIKQIICFHETVTALNFVHIGCDEVFHLNQCQQCKERLGIINNQDLLLQHVRFISEVVNSLSAKTTILIWDDMLRDIKAYVWLNIEPFNNVHPVYWDYGSTLRVTHKNLYAYHKNFPHIWIASAYKGADGRISTMMNVRERFLNNFRWMRYILDYKFGGEASYTFNGIILTGWSRYSHMDPPCELLPVSIPSLVLNLLVIQNFKSGFSGAGINNERVVVENFFREHINVELNKSFKCLTNYDNLDFSVCKFEGQELYKIMIQYILMKKEISKELSSETNAIATLEYYSEQGSINMNNVLEIKEYLVTKLDYLKNLENLLVKEISKYYHYDFAKEYTKYKSFQTKNKLTKLLNILNNYMQKRIWNRRTVSKISNVSTQGLL</sequence>
<evidence type="ECO:0000256" key="5">
    <source>
        <dbReference type="SAM" id="Phobius"/>
    </source>
</evidence>
<proteinExistence type="inferred from homology"/>
<feature type="transmembrane region" description="Helical" evidence="5">
    <location>
        <begin position="15"/>
        <end position="33"/>
    </location>
</feature>
<dbReference type="SUPFAM" id="SSF51445">
    <property type="entry name" value="(Trans)glycosidases"/>
    <property type="match status" value="1"/>
</dbReference>
<dbReference type="CDD" id="cd06565">
    <property type="entry name" value="GH20_GcnA-like"/>
    <property type="match status" value="1"/>
</dbReference>
<dbReference type="InterPro" id="IPR017853">
    <property type="entry name" value="GH"/>
</dbReference>
<keyword evidence="8" id="KW-1185">Reference proteome</keyword>
<dbReference type="EMBL" id="OU963895">
    <property type="protein sequence ID" value="CAH0401628.1"/>
    <property type="molecule type" value="Genomic_DNA"/>
</dbReference>
<dbReference type="PANTHER" id="PTHR21040:SF8">
    <property type="entry name" value="BCDNA.GH04120"/>
    <property type="match status" value="1"/>
</dbReference>
<evidence type="ECO:0000256" key="1">
    <source>
        <dbReference type="ARBA" id="ARBA00001231"/>
    </source>
</evidence>
<dbReference type="InterPro" id="IPR015883">
    <property type="entry name" value="Glyco_hydro_20_cat"/>
</dbReference>
<dbReference type="Gene3D" id="3.20.20.80">
    <property type="entry name" value="Glycosidases"/>
    <property type="match status" value="1"/>
</dbReference>
<accession>A0ABN8B2S4</accession>
<feature type="domain" description="Glycoside hydrolase family 20 catalytic" evidence="6">
    <location>
        <begin position="106"/>
        <end position="250"/>
    </location>
</feature>
<gene>
    <name evidence="7" type="ORF">CHILSU_LOCUS4859</name>
</gene>
<protein>
    <recommendedName>
        <fullName evidence="3">beta-N-acetylhexosaminidase</fullName>
        <ecNumber evidence="3">3.2.1.52</ecNumber>
    </recommendedName>
</protein>
<dbReference type="InterPro" id="IPR038901">
    <property type="entry name" value="HEXDC-like"/>
</dbReference>
<dbReference type="Pfam" id="PF00728">
    <property type="entry name" value="Glyco_hydro_20"/>
    <property type="match status" value="1"/>
</dbReference>
<evidence type="ECO:0000256" key="3">
    <source>
        <dbReference type="ARBA" id="ARBA00012663"/>
    </source>
</evidence>
<dbReference type="PANTHER" id="PTHR21040">
    <property type="entry name" value="BCDNA.GH04120"/>
    <property type="match status" value="1"/>
</dbReference>
<dbReference type="EC" id="3.2.1.52" evidence="3"/>
<keyword evidence="5" id="KW-1133">Transmembrane helix</keyword>
<name>A0ABN8B2S4_CHISP</name>
<evidence type="ECO:0000313" key="7">
    <source>
        <dbReference type="EMBL" id="CAH0401628.1"/>
    </source>
</evidence>
<reference evidence="7" key="1">
    <citation type="submission" date="2021-12" db="EMBL/GenBank/DDBJ databases">
        <authorList>
            <person name="King R."/>
        </authorList>
    </citation>
    <scope>NUCLEOTIDE SEQUENCE</scope>
</reference>
<organism evidence="7 8">
    <name type="scientific">Chilo suppressalis</name>
    <name type="common">Asiatic rice borer moth</name>
    <dbReference type="NCBI Taxonomy" id="168631"/>
    <lineage>
        <taxon>Eukaryota</taxon>
        <taxon>Metazoa</taxon>
        <taxon>Ecdysozoa</taxon>
        <taxon>Arthropoda</taxon>
        <taxon>Hexapoda</taxon>
        <taxon>Insecta</taxon>
        <taxon>Pterygota</taxon>
        <taxon>Neoptera</taxon>
        <taxon>Endopterygota</taxon>
        <taxon>Lepidoptera</taxon>
        <taxon>Glossata</taxon>
        <taxon>Ditrysia</taxon>
        <taxon>Pyraloidea</taxon>
        <taxon>Crambidae</taxon>
        <taxon>Crambinae</taxon>
        <taxon>Chilo</taxon>
    </lineage>
</organism>
<comment type="catalytic activity">
    <reaction evidence="1">
        <text>Hydrolysis of terminal non-reducing N-acetyl-D-hexosamine residues in N-acetyl-beta-D-hexosaminides.</text>
        <dbReference type="EC" id="3.2.1.52"/>
    </reaction>
</comment>
<keyword evidence="5" id="KW-0472">Membrane</keyword>
<dbReference type="Proteomes" id="UP001153292">
    <property type="component" value="Chromosome 2"/>
</dbReference>
<evidence type="ECO:0000256" key="4">
    <source>
        <dbReference type="ARBA" id="ARBA00022801"/>
    </source>
</evidence>